<evidence type="ECO:0000256" key="2">
    <source>
        <dbReference type="ARBA" id="ARBA00004389"/>
    </source>
</evidence>
<dbReference type="GO" id="GO:0003700">
    <property type="term" value="F:DNA-binding transcription factor activity"/>
    <property type="evidence" value="ECO:0007669"/>
    <property type="project" value="InterPro"/>
</dbReference>
<dbReference type="EMBL" id="BDDD01000435">
    <property type="protein sequence ID" value="GAV65812.1"/>
    <property type="molecule type" value="Genomic_DNA"/>
</dbReference>
<evidence type="ECO:0000256" key="7">
    <source>
        <dbReference type="ARBA" id="ARBA00023242"/>
    </source>
</evidence>
<comment type="similarity">
    <text evidence="3">Belongs to the bZIP family.</text>
</comment>
<feature type="transmembrane region" description="Helical" evidence="9">
    <location>
        <begin position="224"/>
        <end position="248"/>
    </location>
</feature>
<dbReference type="PANTHER" id="PTHR47416:SF8">
    <property type="entry name" value="BASIC-LEUCINE ZIPPER TRANSCRIPTION FACTOR E-RELATED"/>
    <property type="match status" value="1"/>
</dbReference>
<accession>A0A1Q3BDC0</accession>
<protein>
    <submittedName>
        <fullName evidence="11">BZIP_1 domain-containing protein</fullName>
    </submittedName>
</protein>
<keyword evidence="9" id="KW-0812">Transmembrane</keyword>
<keyword evidence="9" id="KW-0472">Membrane</keyword>
<evidence type="ECO:0000256" key="9">
    <source>
        <dbReference type="SAM" id="Phobius"/>
    </source>
</evidence>
<dbReference type="OrthoDB" id="674948at2759"/>
<dbReference type="PROSITE" id="PS00036">
    <property type="entry name" value="BZIP_BASIC"/>
    <property type="match status" value="1"/>
</dbReference>
<dbReference type="Gene3D" id="1.20.5.170">
    <property type="match status" value="1"/>
</dbReference>
<evidence type="ECO:0000313" key="11">
    <source>
        <dbReference type="EMBL" id="GAV65812.1"/>
    </source>
</evidence>
<evidence type="ECO:0000256" key="1">
    <source>
        <dbReference type="ARBA" id="ARBA00004123"/>
    </source>
</evidence>
<dbReference type="SMART" id="SM00338">
    <property type="entry name" value="BRLZ"/>
    <property type="match status" value="1"/>
</dbReference>
<keyword evidence="9" id="KW-1133">Transmembrane helix</keyword>
<evidence type="ECO:0000259" key="10">
    <source>
        <dbReference type="PROSITE" id="PS50217"/>
    </source>
</evidence>
<keyword evidence="4" id="KW-0805">Transcription regulation</keyword>
<dbReference type="CDD" id="cd14704">
    <property type="entry name" value="bZIP_HY5-like"/>
    <property type="match status" value="1"/>
</dbReference>
<gene>
    <name evidence="11" type="ORF">CFOL_v3_09326</name>
</gene>
<comment type="caution">
    <text evidence="11">The sequence shown here is derived from an EMBL/GenBank/DDBJ whole genome shotgun (WGS) entry which is preliminary data.</text>
</comment>
<dbReference type="GO" id="GO:0005634">
    <property type="term" value="C:nucleus"/>
    <property type="evidence" value="ECO:0007669"/>
    <property type="project" value="UniProtKB-SubCell"/>
</dbReference>
<dbReference type="STRING" id="3775.A0A1Q3BDC0"/>
<dbReference type="Pfam" id="PF00170">
    <property type="entry name" value="bZIP_1"/>
    <property type="match status" value="1"/>
</dbReference>
<organism evidence="11 12">
    <name type="scientific">Cephalotus follicularis</name>
    <name type="common">Albany pitcher plant</name>
    <dbReference type="NCBI Taxonomy" id="3775"/>
    <lineage>
        <taxon>Eukaryota</taxon>
        <taxon>Viridiplantae</taxon>
        <taxon>Streptophyta</taxon>
        <taxon>Embryophyta</taxon>
        <taxon>Tracheophyta</taxon>
        <taxon>Spermatophyta</taxon>
        <taxon>Magnoliopsida</taxon>
        <taxon>eudicotyledons</taxon>
        <taxon>Gunneridae</taxon>
        <taxon>Pentapetalae</taxon>
        <taxon>rosids</taxon>
        <taxon>fabids</taxon>
        <taxon>Oxalidales</taxon>
        <taxon>Cephalotaceae</taxon>
        <taxon>Cephalotus</taxon>
    </lineage>
</organism>
<keyword evidence="5" id="KW-0238">DNA-binding</keyword>
<dbReference type="AlphaFoldDB" id="A0A1Q3BDC0"/>
<evidence type="ECO:0000256" key="5">
    <source>
        <dbReference type="ARBA" id="ARBA00023125"/>
    </source>
</evidence>
<feature type="region of interest" description="Disordered" evidence="8">
    <location>
        <begin position="141"/>
        <end position="162"/>
    </location>
</feature>
<dbReference type="Proteomes" id="UP000187406">
    <property type="component" value="Unassembled WGS sequence"/>
</dbReference>
<evidence type="ECO:0000256" key="3">
    <source>
        <dbReference type="ARBA" id="ARBA00007163"/>
    </source>
</evidence>
<evidence type="ECO:0000313" key="12">
    <source>
        <dbReference type="Proteomes" id="UP000187406"/>
    </source>
</evidence>
<dbReference type="InterPro" id="IPR046347">
    <property type="entry name" value="bZIP_sf"/>
</dbReference>
<dbReference type="FunCoup" id="A0A1Q3BDC0">
    <property type="interactions" value="437"/>
</dbReference>
<sequence>MEDLGFVEDGELLGDIDWDKLLAEIPDEAFLVNEGEEHPLPPPVVSDSTSPDSLSSWIGEIEATLMEDDIIINDDIFSQQSSWIGELDTLLMSDNDDNKRVVAQSPADASSPGEVVDKESKSNLSEEPAGVVCVDVKDNDSEVADDPVSKKRRRQLRNRDAAVRSRERKKTYVRDLEMKSKYMEAECRRLGRLLQSCLAENQFLRVSLQNGNAFGASSAKQESAVLLLESLLLGSLLWFLGIMCLFILPILPQSDLEATVEKGQGSLAPKELGNKMFTSSVVQSLLSRRCKGSRTKMKTIMHAFGVLA</sequence>
<dbReference type="PANTHER" id="PTHR47416">
    <property type="entry name" value="BASIC-LEUCINE ZIPPER TRANSCRIPTION FACTOR F-RELATED"/>
    <property type="match status" value="1"/>
</dbReference>
<evidence type="ECO:0000256" key="8">
    <source>
        <dbReference type="SAM" id="MobiDB-lite"/>
    </source>
</evidence>
<keyword evidence="12" id="KW-1185">Reference proteome</keyword>
<comment type="subcellular location">
    <subcellularLocation>
        <location evidence="2">Endoplasmic reticulum membrane</location>
        <topology evidence="2">Single-pass membrane protein</topology>
    </subcellularLocation>
    <subcellularLocation>
        <location evidence="1">Nucleus</location>
    </subcellularLocation>
</comment>
<name>A0A1Q3BDC0_CEPFO</name>
<proteinExistence type="inferred from homology"/>
<dbReference type="GO" id="GO:0003677">
    <property type="term" value="F:DNA binding"/>
    <property type="evidence" value="ECO:0007669"/>
    <property type="project" value="UniProtKB-KW"/>
</dbReference>
<dbReference type="InParanoid" id="A0A1Q3BDC0"/>
<dbReference type="SUPFAM" id="SSF57959">
    <property type="entry name" value="Leucine zipper domain"/>
    <property type="match status" value="1"/>
</dbReference>
<dbReference type="GO" id="GO:0005789">
    <property type="term" value="C:endoplasmic reticulum membrane"/>
    <property type="evidence" value="ECO:0007669"/>
    <property type="project" value="UniProtKB-SubCell"/>
</dbReference>
<keyword evidence="7" id="KW-0539">Nucleus</keyword>
<evidence type="ECO:0000256" key="6">
    <source>
        <dbReference type="ARBA" id="ARBA00023163"/>
    </source>
</evidence>
<evidence type="ECO:0000256" key="4">
    <source>
        <dbReference type="ARBA" id="ARBA00023015"/>
    </source>
</evidence>
<reference evidence="12" key="1">
    <citation type="submission" date="2016-04" db="EMBL/GenBank/DDBJ databases">
        <title>Cephalotus genome sequencing.</title>
        <authorList>
            <person name="Fukushima K."/>
            <person name="Hasebe M."/>
            <person name="Fang X."/>
        </authorList>
    </citation>
    <scope>NUCLEOTIDE SEQUENCE [LARGE SCALE GENOMIC DNA]</scope>
    <source>
        <strain evidence="12">cv. St1</strain>
    </source>
</reference>
<keyword evidence="6" id="KW-0804">Transcription</keyword>
<feature type="region of interest" description="Disordered" evidence="8">
    <location>
        <begin position="103"/>
        <end position="129"/>
    </location>
</feature>
<feature type="domain" description="BZIP" evidence="10">
    <location>
        <begin position="148"/>
        <end position="190"/>
    </location>
</feature>
<dbReference type="PROSITE" id="PS50217">
    <property type="entry name" value="BZIP"/>
    <property type="match status" value="1"/>
</dbReference>
<dbReference type="InterPro" id="IPR004827">
    <property type="entry name" value="bZIP"/>
</dbReference>